<feature type="compositionally biased region" description="Basic and acidic residues" evidence="1">
    <location>
        <begin position="116"/>
        <end position="139"/>
    </location>
</feature>
<dbReference type="AlphaFoldDB" id="A0A1E7EJZ0"/>
<protein>
    <recommendedName>
        <fullName evidence="4">S-adenosyl-L-methionine-dependent methyltransferase</fullName>
    </recommendedName>
</protein>
<gene>
    <name evidence="2" type="ORF">FRACYDRAFT_255678</name>
</gene>
<proteinExistence type="predicted"/>
<dbReference type="OrthoDB" id="46564at2759"/>
<keyword evidence="3" id="KW-1185">Reference proteome</keyword>
<evidence type="ECO:0008006" key="4">
    <source>
        <dbReference type="Google" id="ProtNLM"/>
    </source>
</evidence>
<dbReference type="KEGG" id="fcy:FRACYDRAFT_255678"/>
<reference evidence="2 3" key="1">
    <citation type="submission" date="2016-09" db="EMBL/GenBank/DDBJ databases">
        <title>Extensive genetic diversity and differential bi-allelic expression allows diatom success in the polar Southern Ocean.</title>
        <authorList>
            <consortium name="DOE Joint Genome Institute"/>
            <person name="Mock T."/>
            <person name="Otillar R.P."/>
            <person name="Strauss J."/>
            <person name="Dupont C."/>
            <person name="Frickenhaus S."/>
            <person name="Maumus F."/>
            <person name="Mcmullan M."/>
            <person name="Sanges R."/>
            <person name="Schmutz J."/>
            <person name="Toseland A."/>
            <person name="Valas R."/>
            <person name="Veluchamy A."/>
            <person name="Ward B.J."/>
            <person name="Allen A."/>
            <person name="Barry K."/>
            <person name="Falciatore A."/>
            <person name="Ferrante M."/>
            <person name="Fortunato A.E."/>
            <person name="Gloeckner G."/>
            <person name="Gruber A."/>
            <person name="Hipkin R."/>
            <person name="Janech M."/>
            <person name="Kroth P."/>
            <person name="Leese F."/>
            <person name="Lindquist E."/>
            <person name="Lyon B.R."/>
            <person name="Martin J."/>
            <person name="Mayer C."/>
            <person name="Parker M."/>
            <person name="Quesneville H."/>
            <person name="Raymond J."/>
            <person name="Uhlig C."/>
            <person name="Valentin K.U."/>
            <person name="Worden A.Z."/>
            <person name="Armbrust E.V."/>
            <person name="Bowler C."/>
            <person name="Green B."/>
            <person name="Moulton V."/>
            <person name="Van Oosterhout C."/>
            <person name="Grigoriev I."/>
        </authorList>
    </citation>
    <scope>NUCLEOTIDE SEQUENCE [LARGE SCALE GENOMIC DNA]</scope>
    <source>
        <strain evidence="2 3">CCMP1102</strain>
    </source>
</reference>
<dbReference type="Pfam" id="PF10294">
    <property type="entry name" value="Methyltransf_16"/>
    <property type="match status" value="1"/>
</dbReference>
<dbReference type="Proteomes" id="UP000095751">
    <property type="component" value="Unassembled WGS sequence"/>
</dbReference>
<feature type="compositionally biased region" description="Acidic residues" evidence="1">
    <location>
        <begin position="19"/>
        <end position="36"/>
    </location>
</feature>
<dbReference type="PANTHER" id="PTHR14614">
    <property type="entry name" value="HEPATOCELLULAR CARCINOMA-ASSOCIATED ANTIGEN"/>
    <property type="match status" value="1"/>
</dbReference>
<name>A0A1E7EJZ0_9STRA</name>
<feature type="region of interest" description="Disordered" evidence="1">
    <location>
        <begin position="114"/>
        <end position="139"/>
    </location>
</feature>
<dbReference type="Gene3D" id="3.40.50.150">
    <property type="entry name" value="Vaccinia Virus protein VP39"/>
    <property type="match status" value="1"/>
</dbReference>
<evidence type="ECO:0000256" key="1">
    <source>
        <dbReference type="SAM" id="MobiDB-lite"/>
    </source>
</evidence>
<dbReference type="SUPFAM" id="SSF53335">
    <property type="entry name" value="S-adenosyl-L-methionine-dependent methyltransferases"/>
    <property type="match status" value="1"/>
</dbReference>
<organism evidence="2 3">
    <name type="scientific">Fragilariopsis cylindrus CCMP1102</name>
    <dbReference type="NCBI Taxonomy" id="635003"/>
    <lineage>
        <taxon>Eukaryota</taxon>
        <taxon>Sar</taxon>
        <taxon>Stramenopiles</taxon>
        <taxon>Ochrophyta</taxon>
        <taxon>Bacillariophyta</taxon>
        <taxon>Bacillariophyceae</taxon>
        <taxon>Bacillariophycidae</taxon>
        <taxon>Bacillariales</taxon>
        <taxon>Bacillariaceae</taxon>
        <taxon>Fragilariopsis</taxon>
    </lineage>
</organism>
<dbReference type="InterPro" id="IPR029063">
    <property type="entry name" value="SAM-dependent_MTases_sf"/>
</dbReference>
<dbReference type="InterPro" id="IPR019410">
    <property type="entry name" value="Methyltransf_16"/>
</dbReference>
<evidence type="ECO:0000313" key="3">
    <source>
        <dbReference type="Proteomes" id="UP000095751"/>
    </source>
</evidence>
<evidence type="ECO:0000313" key="2">
    <source>
        <dbReference type="EMBL" id="OEU06206.1"/>
    </source>
</evidence>
<dbReference type="PANTHER" id="PTHR14614:SF132">
    <property type="entry name" value="PROTEIN-LYSINE METHYLTRANSFERASE C42C1.13"/>
    <property type="match status" value="1"/>
</dbReference>
<dbReference type="EMBL" id="KV784420">
    <property type="protein sequence ID" value="OEU06206.1"/>
    <property type="molecule type" value="Genomic_DNA"/>
</dbReference>
<feature type="region of interest" description="Disordered" evidence="1">
    <location>
        <begin position="1"/>
        <end position="40"/>
    </location>
</feature>
<accession>A0A1E7EJZ0</accession>
<dbReference type="InParanoid" id="A0A1E7EJZ0"/>
<sequence>MQDSDTVLPVEAAEKEWIEAPEEDEKEDNDNDEDESSSPFDLFANVDKSLKFPFDVLTKTTTMTTTTATKKVISNKKRLYLSGYKLDSDETAQSTGVTLWDAAPRLANYIMNHDNNNNEHNEHNHEHEHEQDEGKVKEENENENRNMNMLITGKRVLELGSGLGLCGIVAYHIGAKYVMMTDADTITLEKMRFNVTQNCSSTFTSTDTESGIATSSGSSRTSSSIDCKQLIWNEQLEIFHQKYGNWDTILGADVIYTRESLEPLFDTVLFFLLQHQLENENKDKLPSSVVGRFILSRYNKWGDISDETVLDAAKARNLIWTKPSEGIFIFQLKIIK</sequence>